<comment type="caution">
    <text evidence="1">The sequence shown here is derived from an EMBL/GenBank/DDBJ whole genome shotgun (WGS) entry which is preliminary data.</text>
</comment>
<organism evidence="1 2">
    <name type="scientific">Candidatus Methylacidithermus pantelleriae</name>
    <dbReference type="NCBI Taxonomy" id="2744239"/>
    <lineage>
        <taxon>Bacteria</taxon>
        <taxon>Pseudomonadati</taxon>
        <taxon>Verrucomicrobiota</taxon>
        <taxon>Methylacidiphilae</taxon>
        <taxon>Methylacidiphilales</taxon>
        <taxon>Methylacidiphilaceae</taxon>
        <taxon>Candidatus Methylacidithermus</taxon>
    </lineage>
</organism>
<sequence length="93" mass="10307">MPFFLRMGSIRLPQRLHGARFLLRLVPQPFLMAMHSPPLAAFMLVHLSFSSFFDRTHRLVSPFLLSLVELAIDSFSASYGVVGSKEGSSSPVG</sequence>
<reference evidence="1" key="1">
    <citation type="submission" date="2021-02" db="EMBL/GenBank/DDBJ databases">
        <authorList>
            <person name="Cremers G."/>
            <person name="Picone N."/>
        </authorList>
    </citation>
    <scope>NUCLEOTIDE SEQUENCE</scope>
    <source>
        <strain evidence="1">PQ17</strain>
    </source>
</reference>
<name>A0A8J2BVD3_9BACT</name>
<proteinExistence type="predicted"/>
<keyword evidence="2" id="KW-1185">Reference proteome</keyword>
<dbReference type="AlphaFoldDB" id="A0A8J2BVD3"/>
<dbReference type="EMBL" id="CAJNOB010000056">
    <property type="protein sequence ID" value="CAF0703729.1"/>
    <property type="molecule type" value="Genomic_DNA"/>
</dbReference>
<dbReference type="Proteomes" id="UP000663859">
    <property type="component" value="Unassembled WGS sequence"/>
</dbReference>
<accession>A0A8J2BVD3</accession>
<evidence type="ECO:0000313" key="2">
    <source>
        <dbReference type="Proteomes" id="UP000663859"/>
    </source>
</evidence>
<protein>
    <submittedName>
        <fullName evidence="1">Uncharacterized protein</fullName>
    </submittedName>
</protein>
<evidence type="ECO:0000313" key="1">
    <source>
        <dbReference type="EMBL" id="CAF0703729.1"/>
    </source>
</evidence>
<gene>
    <name evidence="1" type="ORF">MPNT_60083</name>
</gene>